<dbReference type="InterPro" id="IPR025737">
    <property type="entry name" value="FApF"/>
</dbReference>
<feature type="signal peptide" evidence="1">
    <location>
        <begin position="1"/>
        <end position="26"/>
    </location>
</feature>
<sequence>MTHKTRRTSFLATLFLAGGLALPASADEGGVAFWFSGQYGSFAAVPATPGWSVPIQGYRYGGGASGSKQLKRGNTATANLNSTVPLLMAQPTYAPETKLWGGQLAIGLGFGWGNNTTDAGLAVTGITTELDRSDSVTGFTDLYPIVSLAWNEGNNNWMTYITGDIPTGDYDSSRLANIGIGHGAVDVGGGIPILTQQRASSFPLSWASPTTLKTATRGIGTGSTHT</sequence>
<organism evidence="2 3">
    <name type="scientific">Falsihalocynthiibacter arcticus</name>
    <dbReference type="NCBI Taxonomy" id="1579316"/>
    <lineage>
        <taxon>Bacteria</taxon>
        <taxon>Pseudomonadati</taxon>
        <taxon>Pseudomonadota</taxon>
        <taxon>Alphaproteobacteria</taxon>
        <taxon>Rhodobacterales</taxon>
        <taxon>Roseobacteraceae</taxon>
        <taxon>Falsihalocynthiibacter</taxon>
    </lineage>
</organism>
<dbReference type="AlphaFoldDB" id="A0A126V533"/>
<proteinExistence type="predicted"/>
<gene>
    <name evidence="2" type="ORF">RC74_21055</name>
</gene>
<dbReference type="KEGG" id="hat:RC74_21055"/>
<feature type="chain" id="PRO_5007443338" evidence="1">
    <location>
        <begin position="27"/>
        <end position="226"/>
    </location>
</feature>
<accession>A0A126V533</accession>
<dbReference type="Proteomes" id="UP000070371">
    <property type="component" value="Chromosome"/>
</dbReference>
<name>A0A126V533_9RHOB</name>
<dbReference type="Pfam" id="PF13557">
    <property type="entry name" value="Phenol_MetA_deg"/>
    <property type="match status" value="1"/>
</dbReference>
<dbReference type="STRING" id="1579316.RC74_21055"/>
<evidence type="ECO:0000256" key="1">
    <source>
        <dbReference type="SAM" id="SignalP"/>
    </source>
</evidence>
<protein>
    <submittedName>
        <fullName evidence="2">Uncharacterized protein</fullName>
    </submittedName>
</protein>
<evidence type="ECO:0000313" key="3">
    <source>
        <dbReference type="Proteomes" id="UP000070371"/>
    </source>
</evidence>
<evidence type="ECO:0000313" key="2">
    <source>
        <dbReference type="EMBL" id="AML53412.1"/>
    </source>
</evidence>
<keyword evidence="3" id="KW-1185">Reference proteome</keyword>
<dbReference type="EMBL" id="CP014327">
    <property type="protein sequence ID" value="AML53412.1"/>
    <property type="molecule type" value="Genomic_DNA"/>
</dbReference>
<keyword evidence="1" id="KW-0732">Signal</keyword>
<reference evidence="2 3" key="1">
    <citation type="submission" date="2016-02" db="EMBL/GenBank/DDBJ databases">
        <title>Complete genome sequence of Halocynthiibacter arcticus PAMC 20958t from arctic marine sediment.</title>
        <authorList>
            <person name="Lee Y.M."/>
            <person name="Baek K."/>
            <person name="Lee H.K."/>
            <person name="Shin S.C."/>
        </authorList>
    </citation>
    <scope>NUCLEOTIDE SEQUENCE [LARGE SCALE GENOMIC DNA]</scope>
    <source>
        <strain evidence="2">PAMC 20958</strain>
    </source>
</reference>